<evidence type="ECO:0000313" key="1">
    <source>
        <dbReference type="EMBL" id="GMT26854.1"/>
    </source>
</evidence>
<reference evidence="1" key="1">
    <citation type="submission" date="2023-10" db="EMBL/GenBank/DDBJ databases">
        <title>Genome assembly of Pristionchus species.</title>
        <authorList>
            <person name="Yoshida K."/>
            <person name="Sommer R.J."/>
        </authorList>
    </citation>
    <scope>NUCLEOTIDE SEQUENCE</scope>
    <source>
        <strain evidence="1">RS5133</strain>
    </source>
</reference>
<sequence>ATTDSVSSVSPFSTVVPAHGTHASPGSGSLVDGGADQILQIVREGGEESGELCHLARFCQILVVNDGVHLSECIGKSGDGSCNIGTMCGLLVRLLRVEGSHLRGHSVGRRPAIYRCRYLRLRLILHLEDIFESHAPCLRDVSEGRKKTFVSFEFFAAGSSSMSECNCNGEDCERNQKWESIRC</sequence>
<proteinExistence type="predicted"/>
<organism evidence="1 2">
    <name type="scientific">Pristionchus fissidentatus</name>
    <dbReference type="NCBI Taxonomy" id="1538716"/>
    <lineage>
        <taxon>Eukaryota</taxon>
        <taxon>Metazoa</taxon>
        <taxon>Ecdysozoa</taxon>
        <taxon>Nematoda</taxon>
        <taxon>Chromadorea</taxon>
        <taxon>Rhabditida</taxon>
        <taxon>Rhabditina</taxon>
        <taxon>Diplogasteromorpha</taxon>
        <taxon>Diplogasteroidea</taxon>
        <taxon>Neodiplogasteridae</taxon>
        <taxon>Pristionchus</taxon>
    </lineage>
</organism>
<feature type="non-terminal residue" evidence="1">
    <location>
        <position position="1"/>
    </location>
</feature>
<gene>
    <name evidence="1" type="ORF">PFISCL1PPCAC_18151</name>
</gene>
<dbReference type="EMBL" id="BTSY01000005">
    <property type="protein sequence ID" value="GMT26854.1"/>
    <property type="molecule type" value="Genomic_DNA"/>
</dbReference>
<dbReference type="AlphaFoldDB" id="A0AAV5W4K3"/>
<protein>
    <submittedName>
        <fullName evidence="1">Uncharacterized protein</fullName>
    </submittedName>
</protein>
<keyword evidence="2" id="KW-1185">Reference proteome</keyword>
<dbReference type="Proteomes" id="UP001432322">
    <property type="component" value="Unassembled WGS sequence"/>
</dbReference>
<feature type="non-terminal residue" evidence="1">
    <location>
        <position position="183"/>
    </location>
</feature>
<comment type="caution">
    <text evidence="1">The sequence shown here is derived from an EMBL/GenBank/DDBJ whole genome shotgun (WGS) entry which is preliminary data.</text>
</comment>
<evidence type="ECO:0000313" key="2">
    <source>
        <dbReference type="Proteomes" id="UP001432322"/>
    </source>
</evidence>
<name>A0AAV5W4K3_9BILA</name>
<accession>A0AAV5W4K3</accession>